<protein>
    <submittedName>
        <fullName evidence="1">Uncharacterized protein</fullName>
    </submittedName>
</protein>
<sequence>MTRKTIIEGFMRDIAPPSPSSIPDPLLQLQNTVDTYHINSSFPVTVLPTI</sequence>
<evidence type="ECO:0000313" key="1">
    <source>
        <dbReference type="EMBL" id="KAG6962985.1"/>
    </source>
</evidence>
<evidence type="ECO:0000313" key="2">
    <source>
        <dbReference type="Proteomes" id="UP000709295"/>
    </source>
</evidence>
<proteinExistence type="predicted"/>
<dbReference type="Proteomes" id="UP000709295">
    <property type="component" value="Unassembled WGS sequence"/>
</dbReference>
<keyword evidence="2" id="KW-1185">Reference proteome</keyword>
<organism evidence="1 2">
    <name type="scientific">Phytophthora aleatoria</name>
    <dbReference type="NCBI Taxonomy" id="2496075"/>
    <lineage>
        <taxon>Eukaryota</taxon>
        <taxon>Sar</taxon>
        <taxon>Stramenopiles</taxon>
        <taxon>Oomycota</taxon>
        <taxon>Peronosporomycetes</taxon>
        <taxon>Peronosporales</taxon>
        <taxon>Peronosporaceae</taxon>
        <taxon>Phytophthora</taxon>
    </lineage>
</organism>
<accession>A0A8J5IVG0</accession>
<dbReference type="EMBL" id="JAENGY010000436">
    <property type="protein sequence ID" value="KAG6962985.1"/>
    <property type="molecule type" value="Genomic_DNA"/>
</dbReference>
<dbReference type="AlphaFoldDB" id="A0A8J5IVG0"/>
<gene>
    <name evidence="1" type="ORF">JG688_00008359</name>
</gene>
<comment type="caution">
    <text evidence="1">The sequence shown here is derived from an EMBL/GenBank/DDBJ whole genome shotgun (WGS) entry which is preliminary data.</text>
</comment>
<name>A0A8J5IVG0_9STRA</name>
<reference evidence="1" key="1">
    <citation type="submission" date="2021-01" db="EMBL/GenBank/DDBJ databases">
        <title>Phytophthora aleatoria, a newly-described species from Pinus radiata is distinct from Phytophthora cactorum isolates based on comparative genomics.</title>
        <authorList>
            <person name="Mcdougal R."/>
            <person name="Panda P."/>
            <person name="Williams N."/>
            <person name="Studholme D.J."/>
        </authorList>
    </citation>
    <scope>NUCLEOTIDE SEQUENCE</scope>
    <source>
        <strain evidence="1">NZFS 4037</strain>
    </source>
</reference>